<dbReference type="EMBL" id="FRAR01000018">
    <property type="protein sequence ID" value="SHK62794.1"/>
    <property type="molecule type" value="Genomic_DNA"/>
</dbReference>
<comment type="similarity">
    <text evidence="1">Belongs to the UPF0751 family.</text>
</comment>
<proteinExistence type="inferred from homology"/>
<dbReference type="Proteomes" id="UP000183997">
    <property type="component" value="Unassembled WGS sequence"/>
</dbReference>
<dbReference type="AlphaFoldDB" id="A0A1M6U0Y1"/>
<dbReference type="STRING" id="1121421.SAMN02745123_02548"/>
<dbReference type="RefSeq" id="WP_072914948.1">
    <property type="nucleotide sequence ID" value="NZ_FRAR01000018.1"/>
</dbReference>
<keyword evidence="2" id="KW-0175">Coiled coil</keyword>
<accession>A0A1M6U0Y1</accession>
<dbReference type="InterPro" id="IPR016772">
    <property type="entry name" value="UCP020408"/>
</dbReference>
<organism evidence="3 4">
    <name type="scientific">Desulforamulus aeronauticus DSM 10349</name>
    <dbReference type="NCBI Taxonomy" id="1121421"/>
    <lineage>
        <taxon>Bacteria</taxon>
        <taxon>Bacillati</taxon>
        <taxon>Bacillota</taxon>
        <taxon>Clostridia</taxon>
        <taxon>Eubacteriales</taxon>
        <taxon>Peptococcaceae</taxon>
        <taxon>Desulforamulus</taxon>
    </lineage>
</organism>
<gene>
    <name evidence="3" type="ORF">SAMN02745123_02548</name>
</gene>
<keyword evidence="4" id="KW-1185">Reference proteome</keyword>
<dbReference type="Pfam" id="PF10087">
    <property type="entry name" value="DUF2325"/>
    <property type="match status" value="1"/>
</dbReference>
<evidence type="ECO:0000313" key="4">
    <source>
        <dbReference type="Proteomes" id="UP000183997"/>
    </source>
</evidence>
<evidence type="ECO:0008006" key="5">
    <source>
        <dbReference type="Google" id="ProtNLM"/>
    </source>
</evidence>
<sequence>MQERQNLQRENEELKVLIEAIEDDLKAYEAKNKDLENENLNLLARIAELQTRVRELKTQCYCQLYQGETQGTETCDQSCCNYELCNKKILIVGGISKFKSFYRDLIEEKGGKFDYLDGYMKGGERVLDIKIRRCDLVLCPVDCNSHNACLSVKKLCKKHGKPFKMLTSSSVSGITQAIR</sequence>
<feature type="coiled-coil region" evidence="2">
    <location>
        <begin position="4"/>
        <end position="59"/>
    </location>
</feature>
<evidence type="ECO:0000256" key="2">
    <source>
        <dbReference type="SAM" id="Coils"/>
    </source>
</evidence>
<evidence type="ECO:0000256" key="1">
    <source>
        <dbReference type="ARBA" id="ARBA00007189"/>
    </source>
</evidence>
<evidence type="ECO:0000313" key="3">
    <source>
        <dbReference type="EMBL" id="SHK62794.1"/>
    </source>
</evidence>
<protein>
    <recommendedName>
        <fullName evidence="5">DUF2325 domain-containing protein</fullName>
    </recommendedName>
</protein>
<name>A0A1M6U0Y1_9FIRM</name>
<reference evidence="4" key="1">
    <citation type="submission" date="2016-11" db="EMBL/GenBank/DDBJ databases">
        <authorList>
            <person name="Varghese N."/>
            <person name="Submissions S."/>
        </authorList>
    </citation>
    <scope>NUCLEOTIDE SEQUENCE [LARGE SCALE GENOMIC DNA]</scope>
    <source>
        <strain evidence="4">DSM 10349</strain>
    </source>
</reference>